<dbReference type="InterPro" id="IPR050738">
    <property type="entry name" value="Sulfatase"/>
</dbReference>
<evidence type="ECO:0000259" key="3">
    <source>
        <dbReference type="Pfam" id="PF00884"/>
    </source>
</evidence>
<evidence type="ECO:0000256" key="1">
    <source>
        <dbReference type="ARBA" id="ARBA00008779"/>
    </source>
</evidence>
<dbReference type="PANTHER" id="PTHR42693:SF33">
    <property type="entry name" value="ARYLSULFATASE"/>
    <property type="match status" value="1"/>
</dbReference>
<accession>A0A7X9RYE5</accession>
<keyword evidence="4" id="KW-0378">Hydrolase</keyword>
<keyword evidence="5" id="KW-1185">Reference proteome</keyword>
<feature type="domain" description="Sulfatase N-terminal" evidence="3">
    <location>
        <begin position="24"/>
        <end position="335"/>
    </location>
</feature>
<dbReference type="InterPro" id="IPR017850">
    <property type="entry name" value="Alkaline_phosphatase_core_sf"/>
</dbReference>
<dbReference type="Pfam" id="PF00884">
    <property type="entry name" value="Sulfatase"/>
    <property type="match status" value="1"/>
</dbReference>
<evidence type="ECO:0000256" key="2">
    <source>
        <dbReference type="SAM" id="SignalP"/>
    </source>
</evidence>
<dbReference type="SUPFAM" id="SSF53649">
    <property type="entry name" value="Alkaline phosphatase-like"/>
    <property type="match status" value="1"/>
</dbReference>
<name>A0A7X9RYE5_9BACT</name>
<dbReference type="GO" id="GO:0016740">
    <property type="term" value="F:transferase activity"/>
    <property type="evidence" value="ECO:0007669"/>
    <property type="project" value="UniProtKB-KW"/>
</dbReference>
<comment type="caution">
    <text evidence="4">The sequence shown here is derived from an EMBL/GenBank/DDBJ whole genome shotgun (WGS) entry which is preliminary data.</text>
</comment>
<proteinExistence type="inferred from homology"/>
<keyword evidence="4" id="KW-0808">Transferase</keyword>
<feature type="signal peptide" evidence="2">
    <location>
        <begin position="1"/>
        <end position="20"/>
    </location>
</feature>
<gene>
    <name evidence="4" type="ORF">HHU12_23815</name>
</gene>
<sequence>MVLRLRFLALLLFGALSVTAQNKPNFLIIVADDLGYGDLTCYGAKDIQSPTIDKIANEGALFTNFHTTSSVCSPSRASMYTGKYPDLVGVPGVVRANPANSYGFFDPKATTIMDVMKANDYSTALIGKWHLGHEAPNLPNNRGFEFFHGWLVGMTDYYEHVRYNENWMRKNEEKIEPEGHCTDLFTDWTLDYLDTKKNDPFCLFLTYTAPHSPLQPPAEYYEKVKAREKGISDKRAKYVALVEHMDDQIARVIKKLEDNKQLDNTVIMFVSDNGGAENHGADNGVLSGQKGDLLEGGLRVPFIIRWGDKIKKGQVTDHYMSVTDFFPTMTSMAGINYEGDLSGIDQTKFLLKGEIEKADRTDIGVRRGNRSDCVDGTVFYSVQKNGWKYMQNSACQPFVFYDMKKDMKEQNPIPADKLPKKKKNFDKILKKHIIETGGVSWKNNLIE</sequence>
<evidence type="ECO:0000313" key="5">
    <source>
        <dbReference type="Proteomes" id="UP000576082"/>
    </source>
</evidence>
<protein>
    <submittedName>
        <fullName evidence="4">Sulfatase-like hydrolase/transferase</fullName>
    </submittedName>
</protein>
<dbReference type="AlphaFoldDB" id="A0A7X9RYE5"/>
<dbReference type="GO" id="GO:0004065">
    <property type="term" value="F:arylsulfatase activity"/>
    <property type="evidence" value="ECO:0007669"/>
    <property type="project" value="TreeGrafter"/>
</dbReference>
<comment type="similarity">
    <text evidence="1">Belongs to the sulfatase family.</text>
</comment>
<organism evidence="4 5">
    <name type="scientific">Flammeovirga aprica JL-4</name>
    <dbReference type="NCBI Taxonomy" id="694437"/>
    <lineage>
        <taxon>Bacteria</taxon>
        <taxon>Pseudomonadati</taxon>
        <taxon>Bacteroidota</taxon>
        <taxon>Cytophagia</taxon>
        <taxon>Cytophagales</taxon>
        <taxon>Flammeovirgaceae</taxon>
        <taxon>Flammeovirga</taxon>
    </lineage>
</organism>
<reference evidence="4 5" key="1">
    <citation type="submission" date="2020-04" db="EMBL/GenBank/DDBJ databases">
        <title>Flammeovirga sp. SR4, a novel species isolated from seawater.</title>
        <authorList>
            <person name="Wang X."/>
        </authorList>
    </citation>
    <scope>NUCLEOTIDE SEQUENCE [LARGE SCALE GENOMIC DNA]</scope>
    <source>
        <strain evidence="4 5">ATCC 23126</strain>
    </source>
</reference>
<keyword evidence="2" id="KW-0732">Signal</keyword>
<evidence type="ECO:0000313" key="4">
    <source>
        <dbReference type="EMBL" id="NME71016.1"/>
    </source>
</evidence>
<dbReference type="PANTHER" id="PTHR42693">
    <property type="entry name" value="ARYLSULFATASE FAMILY MEMBER"/>
    <property type="match status" value="1"/>
</dbReference>
<dbReference type="Proteomes" id="UP000576082">
    <property type="component" value="Unassembled WGS sequence"/>
</dbReference>
<dbReference type="Gene3D" id="3.40.720.10">
    <property type="entry name" value="Alkaline Phosphatase, subunit A"/>
    <property type="match status" value="1"/>
</dbReference>
<dbReference type="InterPro" id="IPR000917">
    <property type="entry name" value="Sulfatase_N"/>
</dbReference>
<feature type="chain" id="PRO_5030944674" evidence="2">
    <location>
        <begin position="21"/>
        <end position="447"/>
    </location>
</feature>
<dbReference type="RefSeq" id="WP_169659240.1">
    <property type="nucleotide sequence ID" value="NZ_JABANE010000083.1"/>
</dbReference>
<dbReference type="EMBL" id="JABANE010000083">
    <property type="protein sequence ID" value="NME71016.1"/>
    <property type="molecule type" value="Genomic_DNA"/>
</dbReference>